<evidence type="ECO:0000259" key="2">
    <source>
        <dbReference type="Pfam" id="PF13794"/>
    </source>
</evidence>
<protein>
    <recommendedName>
        <fullName evidence="2">Ferritin-like domain-containing protein</fullName>
    </recommendedName>
</protein>
<dbReference type="InterPro" id="IPR009078">
    <property type="entry name" value="Ferritin-like_SF"/>
</dbReference>
<dbReference type="CDD" id="cd00657">
    <property type="entry name" value="Ferritin_like"/>
    <property type="match status" value="1"/>
</dbReference>
<proteinExistence type="predicted"/>
<sequence length="243" mass="26382">MTESAAGAGTGTRRQAVDQLLAFLACGELNAFERTATDSRFAPTISDRVELAGHAVTEWRHYELVAGRLTERGVDVNAAMSVYEAPLQTFHDRTRPRDWYESLMKAYVSDGMVNDFYRAFAAHLDPSTRELIERVLGQTGHSAFIVDRLRLAIADDNRLGGRLALWGRRLVGEALSQAGHAAERGGPGMMELLGDDNQQAGAGEESGASSGAAPDEPGARISRIFAMMTEEHSRRMMALGLSA</sequence>
<feature type="compositionally biased region" description="Low complexity" evidence="1">
    <location>
        <begin position="200"/>
        <end position="216"/>
    </location>
</feature>
<feature type="region of interest" description="Disordered" evidence="1">
    <location>
        <begin position="181"/>
        <end position="217"/>
    </location>
</feature>
<dbReference type="InterPro" id="IPR012347">
    <property type="entry name" value="Ferritin-like"/>
</dbReference>
<dbReference type="Proteomes" id="UP000539111">
    <property type="component" value="Unassembled WGS sequence"/>
</dbReference>
<name>A0A7Z0D3A7_9MICO</name>
<evidence type="ECO:0000313" key="3">
    <source>
        <dbReference type="EMBL" id="NYI68096.1"/>
    </source>
</evidence>
<comment type="caution">
    <text evidence="3">The sequence shown here is derived from an EMBL/GenBank/DDBJ whole genome shotgun (WGS) entry which is preliminary data.</text>
</comment>
<feature type="domain" description="Ferritin-like" evidence="2">
    <location>
        <begin position="14"/>
        <end position="180"/>
    </location>
</feature>
<dbReference type="Gene3D" id="1.20.1260.10">
    <property type="match status" value="1"/>
</dbReference>
<accession>A0A7Z0D3A7</accession>
<dbReference type="RefSeq" id="WP_179428484.1">
    <property type="nucleotide sequence ID" value="NZ_JACBZP010000001.1"/>
</dbReference>
<dbReference type="SUPFAM" id="SSF47240">
    <property type="entry name" value="Ferritin-like"/>
    <property type="match status" value="1"/>
</dbReference>
<dbReference type="InterPro" id="IPR059125">
    <property type="entry name" value="Ferritin_actino"/>
</dbReference>
<evidence type="ECO:0000313" key="4">
    <source>
        <dbReference type="Proteomes" id="UP000539111"/>
    </source>
</evidence>
<evidence type="ECO:0000256" key="1">
    <source>
        <dbReference type="SAM" id="MobiDB-lite"/>
    </source>
</evidence>
<dbReference type="AlphaFoldDB" id="A0A7Z0D3A7"/>
<dbReference type="EMBL" id="JACBZP010000001">
    <property type="protein sequence ID" value="NYI68096.1"/>
    <property type="molecule type" value="Genomic_DNA"/>
</dbReference>
<gene>
    <name evidence="3" type="ORF">BJY26_002402</name>
</gene>
<keyword evidence="4" id="KW-1185">Reference proteome</keyword>
<reference evidence="3 4" key="1">
    <citation type="submission" date="2020-07" db="EMBL/GenBank/DDBJ databases">
        <title>Sequencing the genomes of 1000 actinobacteria strains.</title>
        <authorList>
            <person name="Klenk H.-P."/>
        </authorList>
    </citation>
    <scope>NUCLEOTIDE SEQUENCE [LARGE SCALE GENOMIC DNA]</scope>
    <source>
        <strain evidence="3 4">DSM 26341</strain>
    </source>
</reference>
<organism evidence="3 4">
    <name type="scientific">Spelaeicoccus albus</name>
    <dbReference type="NCBI Taxonomy" id="1280376"/>
    <lineage>
        <taxon>Bacteria</taxon>
        <taxon>Bacillati</taxon>
        <taxon>Actinomycetota</taxon>
        <taxon>Actinomycetes</taxon>
        <taxon>Micrococcales</taxon>
        <taxon>Brevibacteriaceae</taxon>
        <taxon>Spelaeicoccus</taxon>
    </lineage>
</organism>
<dbReference type="Pfam" id="PF13794">
    <property type="entry name" value="MiaE_2"/>
    <property type="match status" value="1"/>
</dbReference>